<name>A0ABT8SNF8_9CAUL</name>
<reference evidence="3" key="1">
    <citation type="submission" date="2023-07" db="EMBL/GenBank/DDBJ databases">
        <title>Brevundimonas soil sp. nov., isolated from the soil of chemical plant.</title>
        <authorList>
            <person name="Wu N."/>
        </authorList>
    </citation>
    <scope>NUCLEOTIDE SEQUENCE</scope>
    <source>
        <strain evidence="3">XZ-24</strain>
    </source>
</reference>
<accession>A0ABT8SNF8</accession>
<dbReference type="EMBL" id="JAUKTR010000005">
    <property type="protein sequence ID" value="MDO1560115.1"/>
    <property type="molecule type" value="Genomic_DNA"/>
</dbReference>
<proteinExistence type="predicted"/>
<evidence type="ECO:0000313" key="4">
    <source>
        <dbReference type="Proteomes" id="UP001169063"/>
    </source>
</evidence>
<sequence length="295" mass="33019">MEEVHSKERFDVYRAVTDKIVEAIEAGAGAFVMPWHQSRLGRPANAVSKAQYQGVNVIALWAEAMVCGYASHWWATYDQWQRLGAQVGRGQHGATVVFYRSLEAESEDEEEEKRPRLVARAFRVFNADQVRGWVAPEPVCMGEAATIEAAEAFVASTKANVRLGGEVACFRPLEDLILMPERERFIGTETSTATEAFYATLFHELVHWSGAPGRLNREFGQRFGDQTYAAEELIAELGAAFLCADYGVSNKPRRDHAAYLTHWLELLRADKRAIFTAAQKARQAITYLNSLVLSD</sequence>
<protein>
    <submittedName>
        <fullName evidence="3">Zincin-like metallopeptidase domain-containing protein</fullName>
    </submittedName>
</protein>
<dbReference type="InterPro" id="IPR013610">
    <property type="entry name" value="ArdC_N"/>
</dbReference>
<dbReference type="InterPro" id="IPR017113">
    <property type="entry name" value="Antirestriction_ArdC"/>
</dbReference>
<organism evidence="3 4">
    <name type="scientific">Peiella sedimenti</name>
    <dbReference type="NCBI Taxonomy" id="3061083"/>
    <lineage>
        <taxon>Bacteria</taxon>
        <taxon>Pseudomonadati</taxon>
        <taxon>Pseudomonadota</taxon>
        <taxon>Alphaproteobacteria</taxon>
        <taxon>Caulobacterales</taxon>
        <taxon>Caulobacteraceae</taxon>
        <taxon>Peiella</taxon>
    </lineage>
</organism>
<dbReference type="Proteomes" id="UP001169063">
    <property type="component" value="Unassembled WGS sequence"/>
</dbReference>
<evidence type="ECO:0000313" key="3">
    <source>
        <dbReference type="EMBL" id="MDO1560115.1"/>
    </source>
</evidence>
<dbReference type="InterPro" id="IPR041459">
    <property type="entry name" value="MPTase-PolyVal"/>
</dbReference>
<dbReference type="Pfam" id="PF08401">
    <property type="entry name" value="ArdcN"/>
    <property type="match status" value="1"/>
</dbReference>
<dbReference type="RefSeq" id="WP_302110545.1">
    <property type="nucleotide sequence ID" value="NZ_JAUKTR010000005.1"/>
</dbReference>
<evidence type="ECO:0000259" key="1">
    <source>
        <dbReference type="Pfam" id="PF08401"/>
    </source>
</evidence>
<dbReference type="Pfam" id="PF18818">
    <property type="entry name" value="MPTase-PolyVal"/>
    <property type="match status" value="1"/>
</dbReference>
<keyword evidence="4" id="KW-1185">Reference proteome</keyword>
<comment type="caution">
    <text evidence="3">The sequence shown here is derived from an EMBL/GenBank/DDBJ whole genome shotgun (WGS) entry which is preliminary data.</text>
</comment>
<dbReference type="PIRSF" id="PIRSF037112">
    <property type="entry name" value="Antirestriction_ArdC"/>
    <property type="match status" value="1"/>
</dbReference>
<feature type="domain" description="Polyvalent protein metallopeptidase" evidence="2">
    <location>
        <begin position="148"/>
        <end position="279"/>
    </location>
</feature>
<feature type="domain" description="N-terminal" evidence="1">
    <location>
        <begin position="11"/>
        <end position="125"/>
    </location>
</feature>
<evidence type="ECO:0000259" key="2">
    <source>
        <dbReference type="Pfam" id="PF18818"/>
    </source>
</evidence>
<gene>
    <name evidence="3" type="ORF">Q0812_11825</name>
</gene>